<dbReference type="InterPro" id="IPR010281">
    <property type="entry name" value="DUF885"/>
</dbReference>
<dbReference type="EMBL" id="JACHIO010000006">
    <property type="protein sequence ID" value="MBB5063331.1"/>
    <property type="molecule type" value="Genomic_DNA"/>
</dbReference>
<protein>
    <submittedName>
        <fullName evidence="2">Uncharacterized protein (DUF885 family)</fullName>
    </submittedName>
</protein>
<feature type="chain" id="PRO_5031368385" evidence="1">
    <location>
        <begin position="23"/>
        <end position="590"/>
    </location>
</feature>
<dbReference type="RefSeq" id="WP_184254440.1">
    <property type="nucleotide sequence ID" value="NZ_JACHIO010000006.1"/>
</dbReference>
<keyword evidence="1" id="KW-0732">Signal</keyword>
<sequence length="590" mass="65920">MRTLLSASLAGALMLTALPASAQHLSADGASQTFNYLTEQYFDQVYFKFSPTAGTGAGLHQYDTQLEDYSAANVQKETAALHDFEKKLAEIDPTALDAEPAADYQILMNNVHATLLQLEVIRGWEKNPDSYSSGVTSSIFSIMERPYAPVNTRLRAAVERERQIPQALLEARKNLKNPPHIYTEIALEQIDGLVSFFQSDVPEAFKDADDAKAKADFAKTNAAAIDALKSYGAWMKSDLLPRSNGDFRYGADTFQKALAYNEMVDIPLDRLLQIAMDDLHKNQAEFARVSKEIDPAKTPQEELAELATIHPAPDQLLGAFHSEFDSLIGYIRSHHIITIPSDVQPTLEETPPFMRATTQASMDPPGAFETHSTKAYFNVTLPEKDWTPERVAEHMAAFNIGTIVSTGVHEAYPGHYVQFLWQPQFPSKIRKLLGANTNIEGWAHYCEQMMLDEGYGQPGFGAKTEREAKLIRLGQLQDALLRDARFVVSIRMHTGTGGAMSFDDAVNFFVKEGYQSRAIGTMETKRGTSDALYLYYTLGKLEIMKLREDVKKKQGAAFDLQHFHDDFMRQGFAPVKVIRKTMLHDDSPVL</sequence>
<accession>A0A7W8E957</accession>
<proteinExistence type="predicted"/>
<feature type="signal peptide" evidence="1">
    <location>
        <begin position="1"/>
        <end position="22"/>
    </location>
</feature>
<gene>
    <name evidence="2" type="ORF">HDF15_001673</name>
</gene>
<dbReference type="Proteomes" id="UP000584867">
    <property type="component" value="Unassembled WGS sequence"/>
</dbReference>
<evidence type="ECO:0000256" key="1">
    <source>
        <dbReference type="SAM" id="SignalP"/>
    </source>
</evidence>
<dbReference type="AlphaFoldDB" id="A0A7W8E957"/>
<name>A0A7W8E957_9BACT</name>
<reference evidence="2 3" key="1">
    <citation type="submission" date="2020-08" db="EMBL/GenBank/DDBJ databases">
        <title>Genomic Encyclopedia of Type Strains, Phase IV (KMG-V): Genome sequencing to study the core and pangenomes of soil and plant-associated prokaryotes.</title>
        <authorList>
            <person name="Whitman W."/>
        </authorList>
    </citation>
    <scope>NUCLEOTIDE SEQUENCE [LARGE SCALE GENOMIC DNA]</scope>
    <source>
        <strain evidence="2 3">X5P3</strain>
    </source>
</reference>
<evidence type="ECO:0000313" key="2">
    <source>
        <dbReference type="EMBL" id="MBB5063331.1"/>
    </source>
</evidence>
<dbReference type="PANTHER" id="PTHR33361:SF15">
    <property type="entry name" value="DUF885 FAMILY LIPOPROTEIN"/>
    <property type="match status" value="1"/>
</dbReference>
<dbReference type="PANTHER" id="PTHR33361">
    <property type="entry name" value="GLR0591 PROTEIN"/>
    <property type="match status" value="1"/>
</dbReference>
<dbReference type="Pfam" id="PF05960">
    <property type="entry name" value="DUF885"/>
    <property type="match status" value="1"/>
</dbReference>
<comment type="caution">
    <text evidence="2">The sequence shown here is derived from an EMBL/GenBank/DDBJ whole genome shotgun (WGS) entry which is preliminary data.</text>
</comment>
<organism evidence="2 3">
    <name type="scientific">Granulicella mallensis</name>
    <dbReference type="NCBI Taxonomy" id="940614"/>
    <lineage>
        <taxon>Bacteria</taxon>
        <taxon>Pseudomonadati</taxon>
        <taxon>Acidobacteriota</taxon>
        <taxon>Terriglobia</taxon>
        <taxon>Terriglobales</taxon>
        <taxon>Acidobacteriaceae</taxon>
        <taxon>Granulicella</taxon>
    </lineage>
</organism>
<evidence type="ECO:0000313" key="3">
    <source>
        <dbReference type="Proteomes" id="UP000584867"/>
    </source>
</evidence>